<name>F0WAB5_9STRA</name>
<accession>F0WAB5</accession>
<reference evidence="1" key="1">
    <citation type="journal article" date="2011" name="PLoS Biol.">
        <title>Gene gain and loss during evolution of obligate parasitism in the white rust pathogen of Arabidopsis thaliana.</title>
        <authorList>
            <person name="Kemen E."/>
            <person name="Gardiner A."/>
            <person name="Schultz-Larsen T."/>
            <person name="Kemen A.C."/>
            <person name="Balmuth A.L."/>
            <person name="Robert-Seilaniantz A."/>
            <person name="Bailey K."/>
            <person name="Holub E."/>
            <person name="Studholme D.J."/>
            <person name="Maclean D."/>
            <person name="Jones J.D."/>
        </authorList>
    </citation>
    <scope>NUCLEOTIDE SEQUENCE</scope>
</reference>
<gene>
    <name evidence="1" type="primary">AlNc14C44G3644</name>
    <name evidence="1" type="ORF">ALNC14_042280</name>
</gene>
<reference evidence="1" key="2">
    <citation type="submission" date="2011-02" db="EMBL/GenBank/DDBJ databases">
        <authorList>
            <person name="MacLean D."/>
        </authorList>
    </citation>
    <scope>NUCLEOTIDE SEQUENCE</scope>
</reference>
<proteinExistence type="predicted"/>
<organism evidence="1">
    <name type="scientific">Albugo laibachii Nc14</name>
    <dbReference type="NCBI Taxonomy" id="890382"/>
    <lineage>
        <taxon>Eukaryota</taxon>
        <taxon>Sar</taxon>
        <taxon>Stramenopiles</taxon>
        <taxon>Oomycota</taxon>
        <taxon>Peronosporomycetes</taxon>
        <taxon>Albuginales</taxon>
        <taxon>Albuginaceae</taxon>
        <taxon>Albugo</taxon>
    </lineage>
</organism>
<protein>
    <submittedName>
        <fullName evidence="1">AlNc14C44G3644 protein</fullName>
    </submittedName>
</protein>
<dbReference type="AlphaFoldDB" id="F0WAB5"/>
<evidence type="ECO:0000313" key="1">
    <source>
        <dbReference type="EMBL" id="CCA18085.1"/>
    </source>
</evidence>
<dbReference type="EMBL" id="FR824089">
    <property type="protein sequence ID" value="CCA18085.1"/>
    <property type="molecule type" value="Genomic_DNA"/>
</dbReference>
<sequence>MNYNPKWEYLIFVFALVDIRPQVVITALRVIVLGLLPKLLDQESILSYCTLLPLLLIHRPNFIPLQKRYCDPWKRKTLSKRLMSCSK</sequence>
<dbReference type="HOGENOM" id="CLU_2488056_0_0_1"/>